<dbReference type="OrthoDB" id="5770817at2"/>
<keyword evidence="2" id="KW-1185">Reference proteome</keyword>
<sequence>MLWEEVRKAYPDKWVVFEAIEAHSDNNYRIVDDIAVIDSFQDSMDAFRRHNELHKQMPNRELYFFHTSRKDLDIHEKKWTGLRKI</sequence>
<dbReference type="RefSeq" id="WP_072891472.1">
    <property type="nucleotide sequence ID" value="NZ_FQVW01000041.1"/>
</dbReference>
<proteinExistence type="predicted"/>
<dbReference type="STRING" id="930117.SAMN05216225_10415"/>
<gene>
    <name evidence="1" type="ORF">SAMN05216225_10415</name>
</gene>
<organism evidence="1 2">
    <name type="scientific">Ornithinibacillus halophilus</name>
    <dbReference type="NCBI Taxonomy" id="930117"/>
    <lineage>
        <taxon>Bacteria</taxon>
        <taxon>Bacillati</taxon>
        <taxon>Bacillota</taxon>
        <taxon>Bacilli</taxon>
        <taxon>Bacillales</taxon>
        <taxon>Bacillaceae</taxon>
        <taxon>Ornithinibacillus</taxon>
    </lineage>
</organism>
<dbReference type="EMBL" id="FQVW01000041">
    <property type="protein sequence ID" value="SHG55809.1"/>
    <property type="molecule type" value="Genomic_DNA"/>
</dbReference>
<name>A0A1M5KTH2_9BACI</name>
<dbReference type="AlphaFoldDB" id="A0A1M5KTH2"/>
<protein>
    <submittedName>
        <fullName evidence="1">Uncharacterized protein</fullName>
    </submittedName>
</protein>
<accession>A0A1M5KTH2</accession>
<evidence type="ECO:0000313" key="2">
    <source>
        <dbReference type="Proteomes" id="UP000183988"/>
    </source>
</evidence>
<reference evidence="1 2" key="1">
    <citation type="submission" date="2016-11" db="EMBL/GenBank/DDBJ databases">
        <authorList>
            <person name="Jaros S."/>
            <person name="Januszkiewicz K."/>
            <person name="Wedrychowicz H."/>
        </authorList>
    </citation>
    <scope>NUCLEOTIDE SEQUENCE [LARGE SCALE GENOMIC DNA]</scope>
    <source>
        <strain evidence="1 2">IBRC-M 10683</strain>
    </source>
</reference>
<evidence type="ECO:0000313" key="1">
    <source>
        <dbReference type="EMBL" id="SHG55809.1"/>
    </source>
</evidence>
<dbReference type="Proteomes" id="UP000183988">
    <property type="component" value="Unassembled WGS sequence"/>
</dbReference>